<evidence type="ECO:0000256" key="1">
    <source>
        <dbReference type="SAM" id="Phobius"/>
    </source>
</evidence>
<dbReference type="AlphaFoldDB" id="A0A1B6LJS8"/>
<accession>A0A1B6LJS8</accession>
<feature type="transmembrane region" description="Helical" evidence="1">
    <location>
        <begin position="38"/>
        <end position="59"/>
    </location>
</feature>
<keyword evidence="1" id="KW-0472">Membrane</keyword>
<keyword evidence="1" id="KW-1133">Transmembrane helix</keyword>
<proteinExistence type="predicted"/>
<keyword evidence="1" id="KW-0812">Transmembrane</keyword>
<dbReference type="EMBL" id="GEBQ01016014">
    <property type="protein sequence ID" value="JAT23963.1"/>
    <property type="molecule type" value="Transcribed_RNA"/>
</dbReference>
<sequence>MISQKANDPYKMRQLSDLLHPKLLLCLRTSLLPDSSKMAALSFISALVIVSACTIEMAYSAPNYQDYLDAHSYINDNRNHYESTNNDHCHDQMQVKTECGIDISKSSLKSSASHQAGSSSTNSICSGVENSSMGGSGCNSGCNCGCK</sequence>
<reference evidence="2" key="1">
    <citation type="submission" date="2015-11" db="EMBL/GenBank/DDBJ databases">
        <title>De novo transcriptome assembly of four potential Pierce s Disease insect vectors from Arizona vineyards.</title>
        <authorList>
            <person name="Tassone E.E."/>
        </authorList>
    </citation>
    <scope>NUCLEOTIDE SEQUENCE</scope>
</reference>
<evidence type="ECO:0000313" key="2">
    <source>
        <dbReference type="EMBL" id="JAT23963.1"/>
    </source>
</evidence>
<gene>
    <name evidence="2" type="ORF">g.28942</name>
</gene>
<protein>
    <submittedName>
        <fullName evidence="2">Uncharacterized protein</fullName>
    </submittedName>
</protein>
<organism evidence="2">
    <name type="scientific">Graphocephala atropunctata</name>
    <dbReference type="NCBI Taxonomy" id="36148"/>
    <lineage>
        <taxon>Eukaryota</taxon>
        <taxon>Metazoa</taxon>
        <taxon>Ecdysozoa</taxon>
        <taxon>Arthropoda</taxon>
        <taxon>Hexapoda</taxon>
        <taxon>Insecta</taxon>
        <taxon>Pterygota</taxon>
        <taxon>Neoptera</taxon>
        <taxon>Paraneoptera</taxon>
        <taxon>Hemiptera</taxon>
        <taxon>Auchenorrhyncha</taxon>
        <taxon>Membracoidea</taxon>
        <taxon>Cicadellidae</taxon>
        <taxon>Cicadellinae</taxon>
        <taxon>Cicadellini</taxon>
        <taxon>Graphocephala</taxon>
    </lineage>
</organism>
<name>A0A1B6LJS8_9HEMI</name>